<keyword evidence="1" id="KW-0378">Hydrolase</keyword>
<accession>A0A8S5RP39</accession>
<dbReference type="EMBL" id="BK059130">
    <property type="protein sequence ID" value="DAE32947.1"/>
    <property type="molecule type" value="Genomic_DNA"/>
</dbReference>
<proteinExistence type="predicted"/>
<reference evidence="1" key="1">
    <citation type="journal article" date="2021" name="Proc. Natl. Acad. Sci. U.S.A.">
        <title>A Catalog of Tens of Thousands of Viruses from Human Metagenomes Reveals Hidden Associations with Chronic Diseases.</title>
        <authorList>
            <person name="Tisza M.J."/>
            <person name="Buck C.B."/>
        </authorList>
    </citation>
    <scope>NUCLEOTIDE SEQUENCE</scope>
    <source>
        <strain evidence="1">CtBS918</strain>
    </source>
</reference>
<evidence type="ECO:0000313" key="1">
    <source>
        <dbReference type="EMBL" id="DAE32947.1"/>
    </source>
</evidence>
<keyword evidence="1" id="KW-0255">Endonuclease</keyword>
<name>A0A8S5RP39_9VIRU</name>
<sequence>MGLITNEVEITLNNRTISWYENKGYEIPKYYNKKRCKYITKSGTKIKVKVEDLTNGSNAIVNCICDECKTKTEMTWYTYRKINHNGKTYCKPCVLKIFNSRENHPLWNFNKTDKEREIGRHYPEYHIFTKNVMARDKYICRCCGERATDVHHLYGYANYPEYRLDQQYALALCSKCHNAFHNWHLMKYGAKQKGNNTKEQFDERIGQSKIIAGQYDGDLPESRWAYCITDNKIIENIPEYAKRTI</sequence>
<protein>
    <submittedName>
        <fullName evidence="1">HNH endonuclease bacteriophage, HNH Endonuclease, DNA.52A</fullName>
    </submittedName>
</protein>
<organism evidence="1">
    <name type="scientific">virus sp. ctBS918</name>
    <dbReference type="NCBI Taxonomy" id="2825807"/>
    <lineage>
        <taxon>Viruses</taxon>
    </lineage>
</organism>
<keyword evidence="1" id="KW-0540">Nuclease</keyword>
<dbReference type="GO" id="GO:0004519">
    <property type="term" value="F:endonuclease activity"/>
    <property type="evidence" value="ECO:0007669"/>
    <property type="project" value="UniProtKB-KW"/>
</dbReference>